<dbReference type="AlphaFoldDB" id="A0A815Y4Q8"/>
<dbReference type="Proteomes" id="UP000663845">
    <property type="component" value="Unassembled WGS sequence"/>
</dbReference>
<sequence>MATIYSSLGSIYQDLKEWQLSIDYFRREMSCRIGLGIQADIE</sequence>
<comment type="caution">
    <text evidence="1">The sequence shown here is derived from an EMBL/GenBank/DDBJ whole genome shotgun (WGS) entry which is preliminary data.</text>
</comment>
<protein>
    <submittedName>
        <fullName evidence="1">Uncharacterized protein</fullName>
    </submittedName>
</protein>
<feature type="non-terminal residue" evidence="1">
    <location>
        <position position="42"/>
    </location>
</feature>
<proteinExistence type="predicted"/>
<name>A0A815Y4Q8_9BILA</name>
<reference evidence="1" key="1">
    <citation type="submission" date="2021-02" db="EMBL/GenBank/DDBJ databases">
        <authorList>
            <person name="Nowell W R."/>
        </authorList>
    </citation>
    <scope>NUCLEOTIDE SEQUENCE</scope>
</reference>
<organism evidence="1 2">
    <name type="scientific">Adineta steineri</name>
    <dbReference type="NCBI Taxonomy" id="433720"/>
    <lineage>
        <taxon>Eukaryota</taxon>
        <taxon>Metazoa</taxon>
        <taxon>Spiralia</taxon>
        <taxon>Gnathifera</taxon>
        <taxon>Rotifera</taxon>
        <taxon>Eurotatoria</taxon>
        <taxon>Bdelloidea</taxon>
        <taxon>Adinetida</taxon>
        <taxon>Adinetidae</taxon>
        <taxon>Adineta</taxon>
    </lineage>
</organism>
<gene>
    <name evidence="1" type="ORF">JYZ213_LOCUS47112</name>
</gene>
<accession>A0A815Y4Q8</accession>
<evidence type="ECO:0000313" key="1">
    <source>
        <dbReference type="EMBL" id="CAF1565562.1"/>
    </source>
</evidence>
<dbReference type="EMBL" id="CAJNOG010007522">
    <property type="protein sequence ID" value="CAF1565562.1"/>
    <property type="molecule type" value="Genomic_DNA"/>
</dbReference>
<evidence type="ECO:0000313" key="2">
    <source>
        <dbReference type="Proteomes" id="UP000663845"/>
    </source>
</evidence>